<sequence length="58" mass="6630">MFVFNGLRKMAGWRGVSASSDWQPRMTAGLEGRRFGRAWHPDQAGFGQMIYRSKVPIE</sequence>
<proteinExistence type="predicted"/>
<name>M5TYR4_9BACT</name>
<organism evidence="1 2">
    <name type="scientific">Rhodopirellula sallentina SM41</name>
    <dbReference type="NCBI Taxonomy" id="1263870"/>
    <lineage>
        <taxon>Bacteria</taxon>
        <taxon>Pseudomonadati</taxon>
        <taxon>Planctomycetota</taxon>
        <taxon>Planctomycetia</taxon>
        <taxon>Pirellulales</taxon>
        <taxon>Pirellulaceae</taxon>
        <taxon>Rhodopirellula</taxon>
    </lineage>
</organism>
<evidence type="ECO:0000313" key="2">
    <source>
        <dbReference type="Proteomes" id="UP000011885"/>
    </source>
</evidence>
<protein>
    <submittedName>
        <fullName evidence="1">Uncharacterized protein</fullName>
    </submittedName>
</protein>
<reference evidence="1 2" key="1">
    <citation type="journal article" date="2013" name="Mar. Genomics">
        <title>Expression of sulfatases in Rhodopirellula baltica and the diversity of sulfatases in the genus Rhodopirellula.</title>
        <authorList>
            <person name="Wegner C.E."/>
            <person name="Richter-Heitmann T."/>
            <person name="Klindworth A."/>
            <person name="Klockow C."/>
            <person name="Richter M."/>
            <person name="Achstetter T."/>
            <person name="Glockner F.O."/>
            <person name="Harder J."/>
        </authorList>
    </citation>
    <scope>NUCLEOTIDE SEQUENCE [LARGE SCALE GENOMIC DNA]</scope>
    <source>
        <strain evidence="1 2">SM41</strain>
    </source>
</reference>
<keyword evidence="2" id="KW-1185">Reference proteome</keyword>
<comment type="caution">
    <text evidence="1">The sequence shown here is derived from an EMBL/GenBank/DDBJ whole genome shotgun (WGS) entry which is preliminary data.</text>
</comment>
<dbReference type="AlphaFoldDB" id="M5TYR4"/>
<dbReference type="EMBL" id="ANOH01000280">
    <property type="protein sequence ID" value="EMI54357.1"/>
    <property type="molecule type" value="Genomic_DNA"/>
</dbReference>
<dbReference type="PATRIC" id="fig|1263870.3.peg.4427"/>
<gene>
    <name evidence="1" type="ORF">RSSM_04182</name>
</gene>
<dbReference type="Proteomes" id="UP000011885">
    <property type="component" value="Unassembled WGS sequence"/>
</dbReference>
<evidence type="ECO:0000313" key="1">
    <source>
        <dbReference type="EMBL" id="EMI54357.1"/>
    </source>
</evidence>
<accession>M5TYR4</accession>